<dbReference type="PANTHER" id="PTHR40056">
    <property type="entry name" value="HYPOTHETICAL CYTOSOLIC PROTEIN"/>
    <property type="match status" value="1"/>
</dbReference>
<protein>
    <submittedName>
        <fullName evidence="2">DUF1836 domain-containing protein</fullName>
    </submittedName>
</protein>
<dbReference type="Pfam" id="PF08876">
    <property type="entry name" value="DUF1836"/>
    <property type="match status" value="1"/>
</dbReference>
<evidence type="ECO:0000256" key="1">
    <source>
        <dbReference type="SAM" id="MobiDB-lite"/>
    </source>
</evidence>
<reference evidence="2 3" key="1">
    <citation type="submission" date="2019-08" db="EMBL/GenBank/DDBJ databases">
        <title>In-depth cultivation of the pig gut microbiome towards novel bacterial diversity and tailored functional studies.</title>
        <authorList>
            <person name="Wylensek D."/>
            <person name="Hitch T.C.A."/>
            <person name="Clavel T."/>
        </authorList>
    </citation>
    <scope>NUCLEOTIDE SEQUENCE [LARGE SCALE GENOMIC DNA]</scope>
    <source>
        <strain evidence="2 3">WCA-MUC-591-APC-4B</strain>
    </source>
</reference>
<feature type="compositionally biased region" description="Basic and acidic residues" evidence="1">
    <location>
        <begin position="1"/>
        <end position="21"/>
    </location>
</feature>
<keyword evidence="3" id="KW-1185">Reference proteome</keyword>
<proteinExistence type="predicted"/>
<feature type="region of interest" description="Disordered" evidence="1">
    <location>
        <begin position="1"/>
        <end position="22"/>
    </location>
</feature>
<dbReference type="InterPro" id="IPR014975">
    <property type="entry name" value="DUF1836"/>
</dbReference>
<organism evidence="2 3">
    <name type="scientific">Mogibacterium kristiansenii</name>
    <dbReference type="NCBI Taxonomy" id="2606708"/>
    <lineage>
        <taxon>Bacteria</taxon>
        <taxon>Bacillati</taxon>
        <taxon>Bacillota</taxon>
        <taxon>Clostridia</taxon>
        <taxon>Peptostreptococcales</taxon>
        <taxon>Anaerovoracaceae</taxon>
        <taxon>Mogibacterium</taxon>
    </lineage>
</organism>
<dbReference type="Proteomes" id="UP000469424">
    <property type="component" value="Unassembled WGS sequence"/>
</dbReference>
<sequence>MNTRYSKQEKTMTQKENEKNKSIQADIQRTLDSLHLPEYKEIPDVGLYLEQVTRFINTALESFPDMSVTPSMISNYVKLKVVTRPEKKAYSRDQIVALLFVAVAKTVLSMDNIRKAFEIRRQNSDVETGYEYFRRSLEHALTSFGKDPLPRNPEEIPQDVSEEARNVVDYTASAIAYKMYLNLYFDAIKEPGTSK</sequence>
<dbReference type="EMBL" id="VUNA01000013">
    <property type="protein sequence ID" value="MST71105.1"/>
    <property type="molecule type" value="Genomic_DNA"/>
</dbReference>
<name>A0A6N7XM18_9FIRM</name>
<accession>A0A6N7XM18</accession>
<dbReference type="PANTHER" id="PTHR40056:SF1">
    <property type="entry name" value="DUF1836 DOMAIN-CONTAINING PROTEIN"/>
    <property type="match status" value="1"/>
</dbReference>
<gene>
    <name evidence="2" type="ORF">FYJ65_07155</name>
</gene>
<evidence type="ECO:0000313" key="2">
    <source>
        <dbReference type="EMBL" id="MST71105.1"/>
    </source>
</evidence>
<dbReference type="AlphaFoldDB" id="A0A6N7XM18"/>
<comment type="caution">
    <text evidence="2">The sequence shown here is derived from an EMBL/GenBank/DDBJ whole genome shotgun (WGS) entry which is preliminary data.</text>
</comment>
<evidence type="ECO:0000313" key="3">
    <source>
        <dbReference type="Proteomes" id="UP000469424"/>
    </source>
</evidence>